<protein>
    <submittedName>
        <fullName evidence="1">Glycosyltransferase family 2 protein</fullName>
        <ecNumber evidence="1">2.4.-.-</ecNumber>
    </submittedName>
</protein>
<keyword evidence="1" id="KW-0808">Transferase</keyword>
<evidence type="ECO:0000313" key="2">
    <source>
        <dbReference type="Proteomes" id="UP001597135"/>
    </source>
</evidence>
<dbReference type="RefSeq" id="WP_386803666.1">
    <property type="nucleotide sequence ID" value="NZ_JBHTMU010000018.1"/>
</dbReference>
<dbReference type="GO" id="GO:0016757">
    <property type="term" value="F:glycosyltransferase activity"/>
    <property type="evidence" value="ECO:0007669"/>
    <property type="project" value="UniProtKB-KW"/>
</dbReference>
<keyword evidence="2" id="KW-1185">Reference proteome</keyword>
<accession>A0ABW3ZIS9</accession>
<dbReference type="InterPro" id="IPR029044">
    <property type="entry name" value="Nucleotide-diphossugar_trans"/>
</dbReference>
<reference evidence="2" key="1">
    <citation type="journal article" date="2019" name="Int. J. Syst. Evol. Microbiol.">
        <title>The Global Catalogue of Microorganisms (GCM) 10K type strain sequencing project: providing services to taxonomists for standard genome sequencing and annotation.</title>
        <authorList>
            <consortium name="The Broad Institute Genomics Platform"/>
            <consortium name="The Broad Institute Genome Sequencing Center for Infectious Disease"/>
            <person name="Wu L."/>
            <person name="Ma J."/>
        </authorList>
    </citation>
    <scope>NUCLEOTIDE SEQUENCE [LARGE SCALE GENOMIC DNA]</scope>
    <source>
        <strain evidence="2">CCUG 62953</strain>
    </source>
</reference>
<dbReference type="EMBL" id="JBHTMU010000018">
    <property type="protein sequence ID" value="MFD1343062.1"/>
    <property type="molecule type" value="Genomic_DNA"/>
</dbReference>
<sequence length="290" mass="31284">MRLGLVICSAGRPEALGALLMRLRSQSAPADLLVLSVTGPADLPEGLVPPDAIICTGPPGLAAQRNRALDALRGQVEIVAFFDDDYLPAHDALDGIRRGFRAFPEASGLTGRLLADGIGSGGLDRAKAEALLDRDASPRNRPRALARRLVGLYGCNMAFRMDAVGTTRFDEALPLYGWQEDVDFAARVPGEKLATDAFSGVHLGLRSGRETRGLALGYSQLANPAYLWRKGSLPLGFALRLMLRSVLANHLRALRPEPWIDRVARARGNRRALVDLLRGTAAPGRILDLR</sequence>
<keyword evidence="1" id="KW-0328">Glycosyltransferase</keyword>
<gene>
    <name evidence="1" type="ORF">ACFQ4E_11585</name>
</gene>
<dbReference type="Gene3D" id="3.90.550.10">
    <property type="entry name" value="Spore Coat Polysaccharide Biosynthesis Protein SpsA, Chain A"/>
    <property type="match status" value="1"/>
</dbReference>
<organism evidence="1 2">
    <name type="scientific">Litorisediminicola beolgyonensis</name>
    <dbReference type="NCBI Taxonomy" id="1173614"/>
    <lineage>
        <taxon>Bacteria</taxon>
        <taxon>Pseudomonadati</taxon>
        <taxon>Pseudomonadota</taxon>
        <taxon>Alphaproteobacteria</taxon>
        <taxon>Rhodobacterales</taxon>
        <taxon>Paracoccaceae</taxon>
        <taxon>Litorisediminicola</taxon>
    </lineage>
</organism>
<dbReference type="SUPFAM" id="SSF53448">
    <property type="entry name" value="Nucleotide-diphospho-sugar transferases"/>
    <property type="match status" value="1"/>
</dbReference>
<comment type="caution">
    <text evidence="1">The sequence shown here is derived from an EMBL/GenBank/DDBJ whole genome shotgun (WGS) entry which is preliminary data.</text>
</comment>
<proteinExistence type="predicted"/>
<dbReference type="CDD" id="cd00761">
    <property type="entry name" value="Glyco_tranf_GTA_type"/>
    <property type="match status" value="1"/>
</dbReference>
<name>A0ABW3ZIS9_9RHOB</name>
<evidence type="ECO:0000313" key="1">
    <source>
        <dbReference type="EMBL" id="MFD1343062.1"/>
    </source>
</evidence>
<dbReference type="EC" id="2.4.-.-" evidence="1"/>
<dbReference type="Proteomes" id="UP001597135">
    <property type="component" value="Unassembled WGS sequence"/>
</dbReference>